<accession>A0A699SHZ9</accession>
<proteinExistence type="predicted"/>
<name>A0A699SHZ9_TANCI</name>
<dbReference type="AlphaFoldDB" id="A0A699SHZ9"/>
<gene>
    <name evidence="2" type="ORF">Tci_869050</name>
</gene>
<protein>
    <submittedName>
        <fullName evidence="2">Uncharacterized protein</fullName>
    </submittedName>
</protein>
<organism evidence="2">
    <name type="scientific">Tanacetum cinerariifolium</name>
    <name type="common">Dalmatian daisy</name>
    <name type="synonym">Chrysanthemum cinerariifolium</name>
    <dbReference type="NCBI Taxonomy" id="118510"/>
    <lineage>
        <taxon>Eukaryota</taxon>
        <taxon>Viridiplantae</taxon>
        <taxon>Streptophyta</taxon>
        <taxon>Embryophyta</taxon>
        <taxon>Tracheophyta</taxon>
        <taxon>Spermatophyta</taxon>
        <taxon>Magnoliopsida</taxon>
        <taxon>eudicotyledons</taxon>
        <taxon>Gunneridae</taxon>
        <taxon>Pentapetalae</taxon>
        <taxon>asterids</taxon>
        <taxon>campanulids</taxon>
        <taxon>Asterales</taxon>
        <taxon>Asteraceae</taxon>
        <taxon>Asteroideae</taxon>
        <taxon>Anthemideae</taxon>
        <taxon>Anthemidinae</taxon>
        <taxon>Tanacetum</taxon>
    </lineage>
</organism>
<comment type="caution">
    <text evidence="2">The sequence shown here is derived from an EMBL/GenBank/DDBJ whole genome shotgun (WGS) entry which is preliminary data.</text>
</comment>
<feature type="compositionally biased region" description="Polar residues" evidence="1">
    <location>
        <begin position="94"/>
        <end position="105"/>
    </location>
</feature>
<dbReference type="EMBL" id="BKCJ011163937">
    <property type="protein sequence ID" value="GFC97080.1"/>
    <property type="molecule type" value="Genomic_DNA"/>
</dbReference>
<evidence type="ECO:0000256" key="1">
    <source>
        <dbReference type="SAM" id="MobiDB-lite"/>
    </source>
</evidence>
<feature type="region of interest" description="Disordered" evidence="1">
    <location>
        <begin position="83"/>
        <end position="105"/>
    </location>
</feature>
<sequence>THDDVSTQDNIVQDEGTKDVGEEEVVTTAKMIIDVVVKVAQVTTAIADILVSDAETIVTTAPTITAETTNRNVEVTLAPQRKGVMIQEPKETTTTETASLQQPQV</sequence>
<feature type="non-terminal residue" evidence="2">
    <location>
        <position position="1"/>
    </location>
</feature>
<evidence type="ECO:0000313" key="2">
    <source>
        <dbReference type="EMBL" id="GFC97080.1"/>
    </source>
</evidence>
<reference evidence="2" key="1">
    <citation type="journal article" date="2019" name="Sci. Rep.">
        <title>Draft genome of Tanacetum cinerariifolium, the natural source of mosquito coil.</title>
        <authorList>
            <person name="Yamashiro T."/>
            <person name="Shiraishi A."/>
            <person name="Satake H."/>
            <person name="Nakayama K."/>
        </authorList>
    </citation>
    <scope>NUCLEOTIDE SEQUENCE</scope>
</reference>